<dbReference type="SUPFAM" id="SSF54919">
    <property type="entry name" value="Nucleoside diphosphate kinase, NDK"/>
    <property type="match status" value="1"/>
</dbReference>
<organism evidence="13">
    <name type="scientific">mine drainage metagenome</name>
    <dbReference type="NCBI Taxonomy" id="410659"/>
    <lineage>
        <taxon>unclassified sequences</taxon>
        <taxon>metagenomes</taxon>
        <taxon>ecological metagenomes</taxon>
    </lineage>
</organism>
<dbReference type="EC" id="2.7.4.6" evidence="2"/>
<keyword evidence="8 13" id="KW-0418">Kinase</keyword>
<feature type="domain" description="Nucleoside diphosphate kinase-like" evidence="12">
    <location>
        <begin position="3"/>
        <end position="140"/>
    </location>
</feature>
<dbReference type="InterPro" id="IPR036850">
    <property type="entry name" value="NDK-like_dom_sf"/>
</dbReference>
<evidence type="ECO:0000256" key="2">
    <source>
        <dbReference type="ARBA" id="ARBA00012966"/>
    </source>
</evidence>
<name>T1BE62_9ZZZZ</name>
<evidence type="ECO:0000259" key="12">
    <source>
        <dbReference type="SMART" id="SM00562"/>
    </source>
</evidence>
<dbReference type="HAMAP" id="MF_00451">
    <property type="entry name" value="NDP_kinase"/>
    <property type="match status" value="1"/>
</dbReference>
<comment type="similarity">
    <text evidence="1">Belongs to the NDK family.</text>
</comment>
<dbReference type="AlphaFoldDB" id="T1BE62"/>
<evidence type="ECO:0000256" key="3">
    <source>
        <dbReference type="ARBA" id="ARBA00017632"/>
    </source>
</evidence>
<gene>
    <name evidence="13" type="ORF">B1B_10714</name>
</gene>
<reference evidence="13" key="2">
    <citation type="journal article" date="2014" name="ISME J.">
        <title>Microbial stratification in low pH oxic and suboxic macroscopic growths along an acid mine drainage.</title>
        <authorList>
            <person name="Mendez-Garcia C."/>
            <person name="Mesa V."/>
            <person name="Sprenger R.R."/>
            <person name="Richter M."/>
            <person name="Diez M.S."/>
            <person name="Solano J."/>
            <person name="Bargiela R."/>
            <person name="Golyshina O.V."/>
            <person name="Manteca A."/>
            <person name="Ramos J.L."/>
            <person name="Gallego J.R."/>
            <person name="Llorente I."/>
            <person name="Martins Dos Santos V.A."/>
            <person name="Jensen O.N."/>
            <person name="Pelaez A.I."/>
            <person name="Sanchez J."/>
            <person name="Ferrer M."/>
        </authorList>
    </citation>
    <scope>NUCLEOTIDE SEQUENCE</scope>
</reference>
<dbReference type="GO" id="GO:0005524">
    <property type="term" value="F:ATP binding"/>
    <property type="evidence" value="ECO:0007669"/>
    <property type="project" value="UniProtKB-KW"/>
</dbReference>
<dbReference type="CDD" id="cd04413">
    <property type="entry name" value="NDPk_I"/>
    <property type="match status" value="1"/>
</dbReference>
<dbReference type="GO" id="GO:0006241">
    <property type="term" value="P:CTP biosynthetic process"/>
    <property type="evidence" value="ECO:0007669"/>
    <property type="project" value="InterPro"/>
</dbReference>
<dbReference type="InterPro" id="IPR023005">
    <property type="entry name" value="Nucleoside_diP_kinase_AS"/>
</dbReference>
<dbReference type="GO" id="GO:0006183">
    <property type="term" value="P:GTP biosynthetic process"/>
    <property type="evidence" value="ECO:0007669"/>
    <property type="project" value="InterPro"/>
</dbReference>
<keyword evidence="10" id="KW-0460">Magnesium</keyword>
<sequence length="144" mass="16102">MSLERTLSIIKPDGVACDRIGSVYDRFERAGLRIAAARMLQLSRTEAESFYSVHRERPFFPSLVDYMTSGPVMVQVLEGEDAVQKNRDLMGATDPARAAPGTLRREWGASIERNLVHGSDSPANALREIAFFFGEIDVFPRTPR</sequence>
<evidence type="ECO:0000256" key="10">
    <source>
        <dbReference type="ARBA" id="ARBA00022842"/>
    </source>
</evidence>
<evidence type="ECO:0000256" key="8">
    <source>
        <dbReference type="ARBA" id="ARBA00022777"/>
    </source>
</evidence>
<protein>
    <recommendedName>
        <fullName evidence="3">Nucleoside diphosphate kinase</fullName>
        <ecNumber evidence="2">2.7.4.6</ecNumber>
    </recommendedName>
</protein>
<dbReference type="PRINTS" id="PR01243">
    <property type="entry name" value="NUCDPKINASE"/>
</dbReference>
<keyword evidence="11" id="KW-0546">Nucleotide metabolism</keyword>
<comment type="caution">
    <text evidence="13">The sequence shown here is derived from an EMBL/GenBank/DDBJ whole genome shotgun (WGS) entry which is preliminary data.</text>
</comment>
<keyword evidence="5 13" id="KW-0808">Transferase</keyword>
<evidence type="ECO:0000256" key="6">
    <source>
        <dbReference type="ARBA" id="ARBA00022723"/>
    </source>
</evidence>
<dbReference type="GO" id="GO:0046872">
    <property type="term" value="F:metal ion binding"/>
    <property type="evidence" value="ECO:0007669"/>
    <property type="project" value="UniProtKB-KW"/>
</dbReference>
<dbReference type="SMART" id="SM00562">
    <property type="entry name" value="NDK"/>
    <property type="match status" value="1"/>
</dbReference>
<evidence type="ECO:0000256" key="1">
    <source>
        <dbReference type="ARBA" id="ARBA00008142"/>
    </source>
</evidence>
<dbReference type="Gene3D" id="3.30.70.141">
    <property type="entry name" value="Nucleoside diphosphate kinase-like domain"/>
    <property type="match status" value="1"/>
</dbReference>
<evidence type="ECO:0000313" key="13">
    <source>
        <dbReference type="EMBL" id="EQD52480.1"/>
    </source>
</evidence>
<proteinExistence type="inferred from homology"/>
<dbReference type="FunFam" id="3.30.70.141:FF:000003">
    <property type="entry name" value="Nucleoside diphosphate kinase"/>
    <property type="match status" value="1"/>
</dbReference>
<dbReference type="NCBIfam" id="NF001908">
    <property type="entry name" value="PRK00668.1"/>
    <property type="match status" value="1"/>
</dbReference>
<evidence type="ECO:0000256" key="7">
    <source>
        <dbReference type="ARBA" id="ARBA00022741"/>
    </source>
</evidence>
<dbReference type="GO" id="GO:0006228">
    <property type="term" value="P:UTP biosynthetic process"/>
    <property type="evidence" value="ECO:0007669"/>
    <property type="project" value="InterPro"/>
</dbReference>
<evidence type="ECO:0000256" key="11">
    <source>
        <dbReference type="ARBA" id="ARBA00023080"/>
    </source>
</evidence>
<dbReference type="Pfam" id="PF00334">
    <property type="entry name" value="NDK"/>
    <property type="match status" value="1"/>
</dbReference>
<evidence type="ECO:0000256" key="9">
    <source>
        <dbReference type="ARBA" id="ARBA00022840"/>
    </source>
</evidence>
<accession>T1BE62</accession>
<dbReference type="GO" id="GO:0004550">
    <property type="term" value="F:nucleoside diphosphate kinase activity"/>
    <property type="evidence" value="ECO:0007669"/>
    <property type="project" value="UniProtKB-EC"/>
</dbReference>
<evidence type="ECO:0000256" key="5">
    <source>
        <dbReference type="ARBA" id="ARBA00022679"/>
    </source>
</evidence>
<keyword evidence="7" id="KW-0547">Nucleotide-binding</keyword>
<keyword evidence="6" id="KW-0479">Metal-binding</keyword>
<dbReference type="EMBL" id="AUZY01006963">
    <property type="protein sequence ID" value="EQD52480.1"/>
    <property type="molecule type" value="Genomic_DNA"/>
</dbReference>
<keyword evidence="9" id="KW-0067">ATP-binding</keyword>
<dbReference type="PANTHER" id="PTHR46161">
    <property type="entry name" value="NUCLEOSIDE DIPHOSPHATE KINASE"/>
    <property type="match status" value="1"/>
</dbReference>
<dbReference type="PANTHER" id="PTHR46161:SF3">
    <property type="entry name" value="NUCLEOSIDE DIPHOSPHATE KINASE DDB_G0292928-RELATED"/>
    <property type="match status" value="1"/>
</dbReference>
<evidence type="ECO:0000256" key="4">
    <source>
        <dbReference type="ARBA" id="ARBA00022490"/>
    </source>
</evidence>
<dbReference type="InterPro" id="IPR001564">
    <property type="entry name" value="Nucleoside_diP_kinase"/>
</dbReference>
<dbReference type="PROSITE" id="PS00469">
    <property type="entry name" value="NDPK"/>
    <property type="match status" value="1"/>
</dbReference>
<keyword evidence="4" id="KW-0963">Cytoplasm</keyword>
<dbReference type="PROSITE" id="PS51374">
    <property type="entry name" value="NDPK_LIKE"/>
    <property type="match status" value="1"/>
</dbReference>
<reference evidence="13" key="1">
    <citation type="submission" date="2013-08" db="EMBL/GenBank/DDBJ databases">
        <authorList>
            <person name="Mendez C."/>
            <person name="Richter M."/>
            <person name="Ferrer M."/>
            <person name="Sanchez J."/>
        </authorList>
    </citation>
    <scope>NUCLEOTIDE SEQUENCE</scope>
</reference>
<dbReference type="InterPro" id="IPR034907">
    <property type="entry name" value="NDK-like_dom"/>
</dbReference>